<protein>
    <submittedName>
        <fullName evidence="2">Uncharacterized protein</fullName>
    </submittedName>
</protein>
<evidence type="ECO:0000313" key="3">
    <source>
        <dbReference type="Proteomes" id="UP000663854"/>
    </source>
</evidence>
<evidence type="ECO:0000256" key="1">
    <source>
        <dbReference type="SAM" id="MobiDB-lite"/>
    </source>
</evidence>
<accession>A0A814FN22</accession>
<dbReference type="Proteomes" id="UP000663854">
    <property type="component" value="Unassembled WGS sequence"/>
</dbReference>
<feature type="region of interest" description="Disordered" evidence="1">
    <location>
        <begin position="181"/>
        <end position="212"/>
    </location>
</feature>
<name>A0A814FN22_9BILA</name>
<organism evidence="2 3">
    <name type="scientific">Rotaria sordida</name>
    <dbReference type="NCBI Taxonomy" id="392033"/>
    <lineage>
        <taxon>Eukaryota</taxon>
        <taxon>Metazoa</taxon>
        <taxon>Spiralia</taxon>
        <taxon>Gnathifera</taxon>
        <taxon>Rotifera</taxon>
        <taxon>Eurotatoria</taxon>
        <taxon>Bdelloidea</taxon>
        <taxon>Philodinida</taxon>
        <taxon>Philodinidae</taxon>
        <taxon>Rotaria</taxon>
    </lineage>
</organism>
<feature type="compositionally biased region" description="Acidic residues" evidence="1">
    <location>
        <begin position="188"/>
        <end position="208"/>
    </location>
</feature>
<sequence>MPLLASSQVTHGFKSIHSGSPVVNRKLMIDGLMTILSEALDSIASSQGLPKNPYVLESRTLGVLFMTSAIEEGEKKIFFNPDNCWYLTENMSSDNWGAFFVLAHEVGHFFNNDVKSNYTTSKADELEADFYAGYLLYFLGCCDYRISEIGSEIFIDDEDFPASERIDKIYEGYNKAQAKYPNLGTCSEDSEPEPNADPEFDPEPESDPVESPVLLPNGTIDTVWTQFGFKIGSVDYIRIHCIELEDKNNNYKTFNGKVAFSKDFTAPYDNTRYDDFYLDFPSTELDLGDGMYEGLYYYLKIYDNDSRQLFTSEKQFFNWTSDINKYPLPK</sequence>
<comment type="caution">
    <text evidence="2">The sequence shown here is derived from an EMBL/GenBank/DDBJ whole genome shotgun (WGS) entry which is preliminary data.</text>
</comment>
<reference evidence="2" key="1">
    <citation type="submission" date="2021-02" db="EMBL/GenBank/DDBJ databases">
        <authorList>
            <person name="Nowell W R."/>
        </authorList>
    </citation>
    <scope>NUCLEOTIDE SEQUENCE</scope>
</reference>
<proteinExistence type="predicted"/>
<dbReference type="AlphaFoldDB" id="A0A814FN22"/>
<dbReference type="EMBL" id="CAJNOH010000286">
    <property type="protein sequence ID" value="CAF0984270.1"/>
    <property type="molecule type" value="Genomic_DNA"/>
</dbReference>
<gene>
    <name evidence="2" type="ORF">PYM288_LOCUS13780</name>
</gene>
<evidence type="ECO:0000313" key="2">
    <source>
        <dbReference type="EMBL" id="CAF0984270.1"/>
    </source>
</evidence>